<evidence type="ECO:0000256" key="1">
    <source>
        <dbReference type="ARBA" id="ARBA00004496"/>
    </source>
</evidence>
<dbReference type="GO" id="GO:0005730">
    <property type="term" value="C:nucleolus"/>
    <property type="evidence" value="ECO:0007669"/>
    <property type="project" value="UniProtKB-SubCell"/>
</dbReference>
<keyword evidence="4 10" id="KW-0963">Cytoplasm</keyword>
<keyword evidence="7" id="KW-0539">Nucleus</keyword>
<keyword evidence="5 10" id="KW-0694">RNA-binding</keyword>
<dbReference type="PANTHER" id="PTHR12860:SF0">
    <property type="entry name" value="SIGNAL RECOGNITION PARTICLE SUBUNIT SRP68"/>
    <property type="match status" value="1"/>
</dbReference>
<evidence type="ECO:0000256" key="5">
    <source>
        <dbReference type="ARBA" id="ARBA00022884"/>
    </source>
</evidence>
<dbReference type="InterPro" id="IPR038253">
    <property type="entry name" value="SRP68_N_sf"/>
</dbReference>
<protein>
    <recommendedName>
        <fullName evidence="9 10">Signal recognition particle subunit SRP68</fullName>
        <shortName evidence="10">SRP68</shortName>
    </recommendedName>
</protein>
<dbReference type="Proteomes" id="UP000094385">
    <property type="component" value="Unassembled WGS sequence"/>
</dbReference>
<keyword evidence="13" id="KW-1185">Reference proteome</keyword>
<evidence type="ECO:0000313" key="12">
    <source>
        <dbReference type="EMBL" id="ODQ76440.1"/>
    </source>
</evidence>
<feature type="region of interest" description="Disordered" evidence="11">
    <location>
        <begin position="629"/>
        <end position="664"/>
    </location>
</feature>
<evidence type="ECO:0000256" key="4">
    <source>
        <dbReference type="ARBA" id="ARBA00022490"/>
    </source>
</evidence>
<proteinExistence type="inferred from homology"/>
<comment type="function">
    <text evidence="10">Component of the signal recognition particle (SRP) complex, a ribonucleoprotein complex that mediates the cotranslational targeting of secretory and membrane proteins to the endoplasmic reticulum (ER). The SRP complex interacts with the signal sequence in nascent secretory and membrane proteins and directs them to the membrane of the ER.</text>
</comment>
<evidence type="ECO:0000313" key="13">
    <source>
        <dbReference type="Proteomes" id="UP000094385"/>
    </source>
</evidence>
<organism evidence="12 13">
    <name type="scientific">Lipomyces starkeyi NRRL Y-11557</name>
    <dbReference type="NCBI Taxonomy" id="675824"/>
    <lineage>
        <taxon>Eukaryota</taxon>
        <taxon>Fungi</taxon>
        <taxon>Dikarya</taxon>
        <taxon>Ascomycota</taxon>
        <taxon>Saccharomycotina</taxon>
        <taxon>Lipomycetes</taxon>
        <taxon>Lipomycetales</taxon>
        <taxon>Lipomycetaceae</taxon>
        <taxon>Lipomyces</taxon>
    </lineage>
</organism>
<dbReference type="GO" id="GO:0008312">
    <property type="term" value="F:7S RNA binding"/>
    <property type="evidence" value="ECO:0007669"/>
    <property type="project" value="InterPro"/>
</dbReference>
<evidence type="ECO:0000256" key="7">
    <source>
        <dbReference type="ARBA" id="ARBA00023242"/>
    </source>
</evidence>
<dbReference type="STRING" id="675824.A0A1E3QFN0"/>
<comment type="similarity">
    <text evidence="3 10">Belongs to the SRP68 family.</text>
</comment>
<comment type="subcellular location">
    <subcellularLocation>
        <location evidence="1 10">Cytoplasm</location>
    </subcellularLocation>
    <subcellularLocation>
        <location evidence="2">Nucleus</location>
        <location evidence="2">Nucleolus</location>
    </subcellularLocation>
</comment>
<feature type="compositionally biased region" description="Low complexity" evidence="11">
    <location>
        <begin position="629"/>
        <end position="638"/>
    </location>
</feature>
<dbReference type="PIRSF" id="PIRSF038995">
    <property type="entry name" value="SRP68"/>
    <property type="match status" value="1"/>
</dbReference>
<evidence type="ECO:0000256" key="10">
    <source>
        <dbReference type="PIRNR" id="PIRNR038995"/>
    </source>
</evidence>
<dbReference type="GO" id="GO:0005786">
    <property type="term" value="C:signal recognition particle, endoplasmic reticulum targeting"/>
    <property type="evidence" value="ECO:0007669"/>
    <property type="project" value="UniProtKB-KW"/>
</dbReference>
<evidence type="ECO:0000256" key="2">
    <source>
        <dbReference type="ARBA" id="ARBA00004604"/>
    </source>
</evidence>
<evidence type="ECO:0000256" key="8">
    <source>
        <dbReference type="ARBA" id="ARBA00023274"/>
    </source>
</evidence>
<sequence length="664" mass="71969">MAPPVLLDQLLRERTAALLQSATDYRRYAHHLSSRLHHLRKTLKVRRRIPAKAGKSTSTGPADAATSKYKPYVPTATELSTDKRFAGILLLAAERAWAHAMETKATMENNAAGAPERKQHILSRLAKARKHGAVLESILLNADSGTNSFTDYEILQVVTYNALLAATGDLESRNYEKAVASYALAYTGLSGLVLALATPGASDDDNDMADLYRDLISSTVEPALKFSAIQIDSSSRSIAVLALAHKHLPTSPVDKLVLSIAKDDTKAKELLSGKSDAAEALSTMPTIQWRSHTAQLRDATVAAAILAARAADETLFSEILFPSGPATKKLSLRDQALRFDPALLAWQDAVDAVHDAITDVTNSSIEGPQKRVQELYVVSTYANYSLISRRIARDNVLVSQLRSALSKKQKKASTSRVAVNKSVASKVRAITGIYDTILQSISQIIELPGVAADETLSNALSSLQKYYTSLRLAMVASGFPQASVDASTYWKKAVDEVNSVDEIALNLDHIEDDNNTEILFNVDVPGTRKFLTAVAAASQSHFEQAKISEEAKFEAEQNKGSQPFVIDTLTSAAMWVDKRTGKTKFVDLERLVDLEKVASLTPVPAKPVFFDTAFNFIGYEDGIEKEATGAAAASAGEPAHGRGKPATSAPAQLEEKKTGWFWSR</sequence>
<dbReference type="GO" id="GO:0030942">
    <property type="term" value="F:endoplasmic reticulum signal peptide binding"/>
    <property type="evidence" value="ECO:0007669"/>
    <property type="project" value="InterPro"/>
</dbReference>
<dbReference type="Gene3D" id="1.10.3450.40">
    <property type="entry name" value="Signal recognition particle, SRP68 subunit, RNA-binding domain"/>
    <property type="match status" value="1"/>
</dbReference>
<reference evidence="12 13" key="1">
    <citation type="journal article" date="2016" name="Proc. Natl. Acad. Sci. U.S.A.">
        <title>Comparative genomics of biotechnologically important yeasts.</title>
        <authorList>
            <person name="Riley R."/>
            <person name="Haridas S."/>
            <person name="Wolfe K.H."/>
            <person name="Lopes M.R."/>
            <person name="Hittinger C.T."/>
            <person name="Goeker M."/>
            <person name="Salamov A.A."/>
            <person name="Wisecaver J.H."/>
            <person name="Long T.M."/>
            <person name="Calvey C.H."/>
            <person name="Aerts A.L."/>
            <person name="Barry K.W."/>
            <person name="Choi C."/>
            <person name="Clum A."/>
            <person name="Coughlan A.Y."/>
            <person name="Deshpande S."/>
            <person name="Douglass A.P."/>
            <person name="Hanson S.J."/>
            <person name="Klenk H.-P."/>
            <person name="LaButti K.M."/>
            <person name="Lapidus A."/>
            <person name="Lindquist E.A."/>
            <person name="Lipzen A.M."/>
            <person name="Meier-Kolthoff J.P."/>
            <person name="Ohm R.A."/>
            <person name="Otillar R.P."/>
            <person name="Pangilinan J.L."/>
            <person name="Peng Y."/>
            <person name="Rokas A."/>
            <person name="Rosa C.A."/>
            <person name="Scheuner C."/>
            <person name="Sibirny A.A."/>
            <person name="Slot J.C."/>
            <person name="Stielow J.B."/>
            <person name="Sun H."/>
            <person name="Kurtzman C.P."/>
            <person name="Blackwell M."/>
            <person name="Grigoriev I.V."/>
            <person name="Jeffries T.W."/>
        </authorList>
    </citation>
    <scope>NUCLEOTIDE SEQUENCE [LARGE SCALE GENOMIC DNA]</scope>
    <source>
        <strain evidence="12 13">NRRL Y-11557</strain>
    </source>
</reference>
<dbReference type="PANTHER" id="PTHR12860">
    <property type="entry name" value="SIGNAL RECOGNITION PARTICLE 68 KDA PROTEIN"/>
    <property type="match status" value="1"/>
</dbReference>
<gene>
    <name evidence="12" type="ORF">LIPSTDRAFT_133074</name>
</gene>
<dbReference type="OrthoDB" id="10255118at2759"/>
<evidence type="ECO:0000256" key="9">
    <source>
        <dbReference type="ARBA" id="ARBA00029498"/>
    </source>
</evidence>
<evidence type="ECO:0000256" key="6">
    <source>
        <dbReference type="ARBA" id="ARBA00023135"/>
    </source>
</evidence>
<name>A0A1E3QFN0_LIPST</name>
<evidence type="ECO:0000256" key="11">
    <source>
        <dbReference type="SAM" id="MobiDB-lite"/>
    </source>
</evidence>
<dbReference type="Pfam" id="PF16969">
    <property type="entry name" value="SRP68"/>
    <property type="match status" value="1"/>
</dbReference>
<dbReference type="InterPro" id="IPR026258">
    <property type="entry name" value="SRP68"/>
</dbReference>
<keyword evidence="6 10" id="KW-0733">Signal recognition particle</keyword>
<dbReference type="AlphaFoldDB" id="A0A1E3QFN0"/>
<dbReference type="EMBL" id="KV454289">
    <property type="protein sequence ID" value="ODQ76440.1"/>
    <property type="molecule type" value="Genomic_DNA"/>
</dbReference>
<evidence type="ECO:0000256" key="3">
    <source>
        <dbReference type="ARBA" id="ARBA00009352"/>
    </source>
</evidence>
<dbReference type="GO" id="GO:0006614">
    <property type="term" value="P:SRP-dependent cotranslational protein targeting to membrane"/>
    <property type="evidence" value="ECO:0007669"/>
    <property type="project" value="InterPro"/>
</dbReference>
<dbReference type="GO" id="GO:0005047">
    <property type="term" value="F:signal recognition particle binding"/>
    <property type="evidence" value="ECO:0007669"/>
    <property type="project" value="InterPro"/>
</dbReference>
<keyword evidence="8 10" id="KW-0687">Ribonucleoprotein</keyword>
<accession>A0A1E3QFN0</accession>